<name>A0ABV3V8A3_9MYCO</name>
<dbReference type="RefSeq" id="WP_368572284.1">
    <property type="nucleotide sequence ID" value="NZ_JBDLOU010000003.1"/>
</dbReference>
<evidence type="ECO:0000313" key="3">
    <source>
        <dbReference type="Proteomes" id="UP001558474"/>
    </source>
</evidence>
<reference evidence="2 3" key="1">
    <citation type="submission" date="2024-04" db="EMBL/GenBank/DDBJ databases">
        <title>Genomic Markers of Mycobacteria.</title>
        <authorList>
            <person name="Soliman M.S."/>
            <person name="Elkholy A."/>
            <person name="Soliman N.S."/>
            <person name="Abbas A."/>
            <person name="Khayrat S."/>
            <person name="Shawky S."/>
        </authorList>
    </citation>
    <scope>NUCLEOTIDE SEQUENCE [LARGE SCALE GENOMIC DNA]</scope>
    <source>
        <strain evidence="2 3">Egy-CU-AM5</strain>
    </source>
</reference>
<proteinExistence type="predicted"/>
<comment type="caution">
    <text evidence="2">The sequence shown here is derived from an EMBL/GenBank/DDBJ whole genome shotgun (WGS) entry which is preliminary data.</text>
</comment>
<feature type="region of interest" description="Disordered" evidence="1">
    <location>
        <begin position="82"/>
        <end position="104"/>
    </location>
</feature>
<evidence type="ECO:0000313" key="2">
    <source>
        <dbReference type="EMBL" id="MEX3736960.1"/>
    </source>
</evidence>
<dbReference type="EMBL" id="JBDLOU010000003">
    <property type="protein sequence ID" value="MEX3736960.1"/>
    <property type="molecule type" value="Genomic_DNA"/>
</dbReference>
<dbReference type="Proteomes" id="UP001558474">
    <property type="component" value="Unassembled WGS sequence"/>
</dbReference>
<keyword evidence="3" id="KW-1185">Reference proteome</keyword>
<sequence>MKTVAVDATVSYASIASYTTASPTEVGVTRLARIVPTRASKDAEDRSLVAEHRLRTEFAALVVNAVTRSGAPDLVVLRRPTLSRGAGTRKAGPRRASSRGTTTFDPDTSAIRRMGVHWELVRLFGEAGVPVAEIGVITAELAVTGGRVSGGYSVLADAVTSLVPDLKPPTITEDARAKHEGLAERAAGDADPLYRMSTPALAWLGAVALHMKTPLKVTERTVDLLRKGGDFPPGITLPKTLGDTSERYTEKARRAEAFIERKKEELGELSVADLEAMGRPNHDDLAEHWDDLMRAAGKL</sequence>
<evidence type="ECO:0000256" key="1">
    <source>
        <dbReference type="SAM" id="MobiDB-lite"/>
    </source>
</evidence>
<organism evidence="2 3">
    <name type="scientific">Mycolicibacterium porcinum</name>
    <dbReference type="NCBI Taxonomy" id="39693"/>
    <lineage>
        <taxon>Bacteria</taxon>
        <taxon>Bacillati</taxon>
        <taxon>Actinomycetota</taxon>
        <taxon>Actinomycetes</taxon>
        <taxon>Mycobacteriales</taxon>
        <taxon>Mycobacteriaceae</taxon>
        <taxon>Mycolicibacterium</taxon>
    </lineage>
</organism>
<protein>
    <submittedName>
        <fullName evidence="2">Uncharacterized protein</fullName>
    </submittedName>
</protein>
<gene>
    <name evidence="2" type="ORF">ABFW12_01790</name>
</gene>
<accession>A0ABV3V8A3</accession>